<dbReference type="PROSITE" id="PS51099">
    <property type="entry name" value="PTS_EIIB_TYPE_2"/>
    <property type="match status" value="1"/>
</dbReference>
<evidence type="ECO:0000259" key="6">
    <source>
        <dbReference type="PROSITE" id="PS51094"/>
    </source>
</evidence>
<dbReference type="PROSITE" id="PS51372">
    <property type="entry name" value="PRD_2"/>
    <property type="match status" value="1"/>
</dbReference>
<dbReference type="InterPro" id="IPR050661">
    <property type="entry name" value="BglG_antiterminators"/>
</dbReference>
<dbReference type="InterPro" id="IPR036388">
    <property type="entry name" value="WH-like_DNA-bd_sf"/>
</dbReference>
<dbReference type="SUPFAM" id="SSF63520">
    <property type="entry name" value="PTS-regulatory domain, PRD"/>
    <property type="match status" value="1"/>
</dbReference>
<proteinExistence type="predicted"/>
<dbReference type="InterPro" id="IPR007737">
    <property type="entry name" value="Mga_HTH"/>
</dbReference>
<name>A0ABM6W7S4_9STRE</name>
<dbReference type="GeneID" id="93924828"/>
<evidence type="ECO:0000256" key="3">
    <source>
        <dbReference type="ARBA" id="ARBA00023015"/>
    </source>
</evidence>
<dbReference type="CDD" id="cd05568">
    <property type="entry name" value="PTS_IIB_bgl_like"/>
    <property type="match status" value="1"/>
</dbReference>
<protein>
    <submittedName>
        <fullName evidence="9">PRD domain-containing protein</fullName>
    </submittedName>
</protein>
<dbReference type="InterPro" id="IPR036390">
    <property type="entry name" value="WH_DNA-bd_sf"/>
</dbReference>
<gene>
    <name evidence="9" type="ORF">DK182_09970</name>
</gene>
<dbReference type="SUPFAM" id="SSF46785">
    <property type="entry name" value="Winged helix' DNA-binding domain"/>
    <property type="match status" value="1"/>
</dbReference>
<evidence type="ECO:0000259" key="8">
    <source>
        <dbReference type="PROSITE" id="PS51372"/>
    </source>
</evidence>
<dbReference type="Gene3D" id="1.10.10.10">
    <property type="entry name" value="Winged helix-like DNA-binding domain superfamily/Winged helix DNA-binding domain"/>
    <property type="match status" value="1"/>
</dbReference>
<dbReference type="EMBL" id="CP029490">
    <property type="protein sequence ID" value="AWN21623.1"/>
    <property type="molecule type" value="Genomic_DNA"/>
</dbReference>
<dbReference type="Gene3D" id="3.40.50.2300">
    <property type="match status" value="1"/>
</dbReference>
<keyword evidence="2" id="KW-0677">Repeat</keyword>
<accession>A0ABM6W7S4</accession>
<dbReference type="SUPFAM" id="SSF55804">
    <property type="entry name" value="Phoshotransferase/anion transport protein"/>
    <property type="match status" value="1"/>
</dbReference>
<dbReference type="Pfam" id="PF05043">
    <property type="entry name" value="Mga"/>
    <property type="match status" value="1"/>
</dbReference>
<dbReference type="SUPFAM" id="SSF52794">
    <property type="entry name" value="PTS system IIB component-like"/>
    <property type="match status" value="1"/>
</dbReference>
<feature type="domain" description="PTS EIIB type-2" evidence="7">
    <location>
        <begin position="384"/>
        <end position="472"/>
    </location>
</feature>
<dbReference type="Gene3D" id="3.40.930.10">
    <property type="entry name" value="Mannitol-specific EII, Chain A"/>
    <property type="match status" value="1"/>
</dbReference>
<evidence type="ECO:0000256" key="5">
    <source>
        <dbReference type="ARBA" id="ARBA00023163"/>
    </source>
</evidence>
<keyword evidence="4" id="KW-0010">Activator</keyword>
<evidence type="ECO:0000313" key="9">
    <source>
        <dbReference type="EMBL" id="AWN21623.1"/>
    </source>
</evidence>
<evidence type="ECO:0000256" key="2">
    <source>
        <dbReference type="ARBA" id="ARBA00022737"/>
    </source>
</evidence>
<evidence type="ECO:0000259" key="7">
    <source>
        <dbReference type="PROSITE" id="PS51099"/>
    </source>
</evidence>
<feature type="domain" description="PTS EIIA type-2" evidence="6">
    <location>
        <begin position="473"/>
        <end position="618"/>
    </location>
</feature>
<dbReference type="InterPro" id="IPR016152">
    <property type="entry name" value="PTrfase/Anion_transptr"/>
</dbReference>
<dbReference type="PANTHER" id="PTHR30185:SF13">
    <property type="entry name" value="LICABCH OPERON REGULATOR-RELATED"/>
    <property type="match status" value="1"/>
</dbReference>
<dbReference type="RefSeq" id="WP_028798432.1">
    <property type="nucleotide sequence ID" value="NZ_CP029490.1"/>
</dbReference>
<feature type="domain" description="PRD" evidence="8">
    <location>
        <begin position="272"/>
        <end position="378"/>
    </location>
</feature>
<dbReference type="InterPro" id="IPR036634">
    <property type="entry name" value="PRD_sf"/>
</dbReference>
<organism evidence="9 10">
    <name type="scientific">Streptococcus sobrinus</name>
    <dbReference type="NCBI Taxonomy" id="1310"/>
    <lineage>
        <taxon>Bacteria</taxon>
        <taxon>Bacillati</taxon>
        <taxon>Bacillota</taxon>
        <taxon>Bacilli</taxon>
        <taxon>Lactobacillales</taxon>
        <taxon>Streptococcaceae</taxon>
        <taxon>Streptococcus</taxon>
    </lineage>
</organism>
<dbReference type="Proteomes" id="UP000245369">
    <property type="component" value="Chromosome"/>
</dbReference>
<dbReference type="InterPro" id="IPR002178">
    <property type="entry name" value="PTS_EIIA_type-2_dom"/>
</dbReference>
<dbReference type="PANTHER" id="PTHR30185">
    <property type="entry name" value="CRYPTIC BETA-GLUCOSIDE BGL OPERON ANTITERMINATOR"/>
    <property type="match status" value="1"/>
</dbReference>
<evidence type="ECO:0000256" key="1">
    <source>
        <dbReference type="ARBA" id="ARBA00022679"/>
    </source>
</evidence>
<sequence length="621" mass="72304">MAVVNRWYQILNTLVAQHHVSLDEMLGILEVSPQTLQNSIEQLNDILDRDVQIRQEDSMLYLDVLDYARLEEILSGKLRRETDFNSSSKRVAYLIKRLLQANQPLLIDDLAEDMGVSRSTINKDLKKVKRLASDYQINITGTPNRGLEAMGKELDYRLFYTDEVYAYFELSHLQDETLLFLDQLRENYSLPKKTEEQLKKALAIGISRIKRQRFLSEEIPYFTNELRESELMEKLIYHVELNYQISLSQYEQDFLSYPLNLQFIDGLVYKPSPSDNLERIYQAMISEVKEKLDIDFDQEKLFQNLQTHFKFLLNRLIFHAQAGDIFHGEIRLKYPLAYEISRVAVEKLQTYLHHSVSPSEISYLALYFELILNERNHDSSSTRPQIAVVCTTGRGTAAMISRQLRRVLGNNVEITQFSEESFNPQNDDNYFAIFTTIPLKLEQLKSPVIKISNLFDDQWLRDEWQKVNAYHQSHLETVQLRFVRLAPSQSYLSYLERMCQLLEDEGLVDGAFKSRILNREQRQSTIFGNDIAFPHAINQASSQTILILGLLEETYQAEDKSVDFIFMVAISEQLDNQTEIELLDLYDDIFRLAGNQSAKKDLKLIQTQEDFLALAKSKGVF</sequence>
<reference evidence="9 10" key="1">
    <citation type="submission" date="2018-05" db="EMBL/GenBank/DDBJ databases">
        <title>Complete genome sequences of Streptococcus sobrinus.</title>
        <authorList>
            <person name="Sales M."/>
            <person name="Jensen P.A."/>
        </authorList>
    </citation>
    <scope>NUCLEOTIDE SEQUENCE [LARGE SCALE GENOMIC DNA]</scope>
    <source>
        <strain evidence="9 10">SL1</strain>
    </source>
</reference>
<evidence type="ECO:0000256" key="4">
    <source>
        <dbReference type="ARBA" id="ARBA00023159"/>
    </source>
</evidence>
<dbReference type="Pfam" id="PF00874">
    <property type="entry name" value="PRD"/>
    <property type="match status" value="1"/>
</dbReference>
<keyword evidence="3" id="KW-0805">Transcription regulation</keyword>
<dbReference type="InterPro" id="IPR036095">
    <property type="entry name" value="PTS_EIIB-like_sf"/>
</dbReference>
<dbReference type="PROSITE" id="PS51094">
    <property type="entry name" value="PTS_EIIA_TYPE_2"/>
    <property type="match status" value="1"/>
</dbReference>
<evidence type="ECO:0000313" key="10">
    <source>
        <dbReference type="Proteomes" id="UP000245369"/>
    </source>
</evidence>
<dbReference type="Pfam" id="PF00359">
    <property type="entry name" value="PTS_EIIA_2"/>
    <property type="match status" value="1"/>
</dbReference>
<keyword evidence="10" id="KW-1185">Reference proteome</keyword>
<keyword evidence="1" id="KW-0808">Transferase</keyword>
<keyword evidence="5" id="KW-0804">Transcription</keyword>
<dbReference type="Gene3D" id="1.10.1790.10">
    <property type="entry name" value="PRD domain"/>
    <property type="match status" value="1"/>
</dbReference>
<dbReference type="InterPro" id="IPR013011">
    <property type="entry name" value="PTS_EIIB_2"/>
</dbReference>
<dbReference type="InterPro" id="IPR011608">
    <property type="entry name" value="PRD"/>
</dbReference>